<dbReference type="AlphaFoldDB" id="A0AAU9CUY8"/>
<evidence type="ECO:0008006" key="4">
    <source>
        <dbReference type="Google" id="ProtNLM"/>
    </source>
</evidence>
<keyword evidence="3" id="KW-1185">Reference proteome</keyword>
<protein>
    <recommendedName>
        <fullName evidence="4">Anti sigma-E protein RseA N-terminal domain-containing protein</fullName>
    </recommendedName>
</protein>
<dbReference type="KEGG" id="fax:FUAX_42850"/>
<dbReference type="RefSeq" id="WP_338395255.1">
    <property type="nucleotide sequence ID" value="NZ_AP025316.1"/>
</dbReference>
<accession>A0AAU9CUY8</accession>
<dbReference type="EMBL" id="AP025316">
    <property type="protein sequence ID" value="BDD11853.1"/>
    <property type="molecule type" value="Genomic_DNA"/>
</dbReference>
<sequence length="164" mass="18587">MERIKTLLEKYWDGETSLEEEKELKQYFNSPNVAEGLKRYAPLFAFYKEERKREPRKDLASSLGLRARIIPMPHFGRVAVALTLLGVLAYGLWTNPLKDETPAMAKHVVIDDPEQAYAELRKALAMTASYLNETEKVTSPISELSMMKKYGSLSTKGGSIKSKE</sequence>
<evidence type="ECO:0000256" key="1">
    <source>
        <dbReference type="SAM" id="Phobius"/>
    </source>
</evidence>
<evidence type="ECO:0000313" key="2">
    <source>
        <dbReference type="EMBL" id="BDD11853.1"/>
    </source>
</evidence>
<geneLocation type="plasmid" evidence="2 3">
    <name>pFA2</name>
</geneLocation>
<dbReference type="Proteomes" id="UP001348817">
    <property type="component" value="Plasmid pFA2"/>
</dbReference>
<keyword evidence="1" id="KW-1133">Transmembrane helix</keyword>
<gene>
    <name evidence="2" type="ORF">FUAX_42850</name>
</gene>
<keyword evidence="2" id="KW-0614">Plasmid</keyword>
<proteinExistence type="predicted"/>
<organism evidence="2 3">
    <name type="scientific">Fulvitalea axinellae</name>
    <dbReference type="NCBI Taxonomy" id="1182444"/>
    <lineage>
        <taxon>Bacteria</taxon>
        <taxon>Pseudomonadati</taxon>
        <taxon>Bacteroidota</taxon>
        <taxon>Cytophagia</taxon>
        <taxon>Cytophagales</taxon>
        <taxon>Persicobacteraceae</taxon>
        <taxon>Fulvitalea</taxon>
    </lineage>
</organism>
<keyword evidence="1" id="KW-0812">Transmembrane</keyword>
<feature type="transmembrane region" description="Helical" evidence="1">
    <location>
        <begin position="75"/>
        <end position="93"/>
    </location>
</feature>
<keyword evidence="1" id="KW-0472">Membrane</keyword>
<reference evidence="2 3" key="1">
    <citation type="submission" date="2021-12" db="EMBL/GenBank/DDBJ databases">
        <title>Genome sequencing of bacteria with rrn-lacking chromosome and rrn-plasmid.</title>
        <authorList>
            <person name="Anda M."/>
            <person name="Iwasaki W."/>
        </authorList>
    </citation>
    <scope>NUCLEOTIDE SEQUENCE [LARGE SCALE GENOMIC DNA]</scope>
    <source>
        <strain evidence="2 3">DSM 100852</strain>
        <plasmid evidence="2 3">pFA2</plasmid>
    </source>
</reference>
<evidence type="ECO:0000313" key="3">
    <source>
        <dbReference type="Proteomes" id="UP001348817"/>
    </source>
</evidence>
<name>A0AAU9CUY8_9BACT</name>